<keyword evidence="4" id="KW-0346">Stress response</keyword>
<reference evidence="4" key="1">
    <citation type="submission" date="2016-11" db="EMBL/GenBank/DDBJ databases">
        <authorList>
            <person name="Jaros S."/>
            <person name="Januszkiewicz K."/>
            <person name="Wedrychowicz H."/>
        </authorList>
    </citation>
    <scope>NUCLEOTIDE SEQUENCE</scope>
    <source>
        <strain evidence="4">ACA-DC 565</strain>
    </source>
</reference>
<feature type="domain" description="SHSP" evidence="3">
    <location>
        <begin position="33"/>
        <end position="146"/>
    </location>
</feature>
<dbReference type="Gene3D" id="2.60.40.790">
    <property type="match status" value="1"/>
</dbReference>
<dbReference type="Pfam" id="PF00011">
    <property type="entry name" value="HSP20"/>
    <property type="match status" value="1"/>
</dbReference>
<dbReference type="AlphaFoldDB" id="A0A1K2I8S1"/>
<protein>
    <submittedName>
        <fullName evidence="4">Small heat shock protein</fullName>
    </submittedName>
</protein>
<proteinExistence type="inferred from homology"/>
<accession>A0A1K2I8S1</accession>
<dbReference type="CDD" id="cd06471">
    <property type="entry name" value="ACD_LpsHSP_like"/>
    <property type="match status" value="1"/>
</dbReference>
<evidence type="ECO:0000313" key="4">
    <source>
        <dbReference type="EMBL" id="SFZ88803.1"/>
    </source>
</evidence>
<dbReference type="InterPro" id="IPR002068">
    <property type="entry name" value="A-crystallin/Hsp20_dom"/>
</dbReference>
<comment type="similarity">
    <text evidence="1 2">Belongs to the small heat shock protein (HSP20) family.</text>
</comment>
<name>A0A1K2I8S1_9LACO</name>
<evidence type="ECO:0000256" key="2">
    <source>
        <dbReference type="RuleBase" id="RU003616"/>
    </source>
</evidence>
<dbReference type="PROSITE" id="PS01031">
    <property type="entry name" value="SHSP"/>
    <property type="match status" value="1"/>
</dbReference>
<dbReference type="SUPFAM" id="SSF49764">
    <property type="entry name" value="HSP20-like chaperones"/>
    <property type="match status" value="1"/>
</dbReference>
<evidence type="ECO:0000259" key="3">
    <source>
        <dbReference type="PROSITE" id="PS01031"/>
    </source>
</evidence>
<dbReference type="InterPro" id="IPR031107">
    <property type="entry name" value="Small_HSP"/>
</dbReference>
<organism evidence="4">
    <name type="scientific">Loigolactobacillus rennini</name>
    <dbReference type="NCBI Taxonomy" id="238013"/>
    <lineage>
        <taxon>Bacteria</taxon>
        <taxon>Bacillati</taxon>
        <taxon>Bacillota</taxon>
        <taxon>Bacilli</taxon>
        <taxon>Lactobacillales</taxon>
        <taxon>Lactobacillaceae</taxon>
        <taxon>Loigolactobacillus</taxon>
    </lineage>
</organism>
<dbReference type="EMBL" id="LT634362">
    <property type="protein sequence ID" value="SFZ88803.1"/>
    <property type="molecule type" value="Genomic_DNA"/>
</dbReference>
<sequence length="146" mass="16950">MANDLMNRRNGLADFGADRFFNRLAHGFFDDAFQFPEFNDTMKTDISETDKTYTVTIDLPGIDKKNLQLNYQDSILSVSAKSEQNTDERDKNDQLIHRERRYGQFSRQYRLPNVDQSNITAHYDKGVLTINLPKSAEAKNHQIEID</sequence>
<dbReference type="PANTHER" id="PTHR11527">
    <property type="entry name" value="HEAT-SHOCK PROTEIN 20 FAMILY MEMBER"/>
    <property type="match status" value="1"/>
</dbReference>
<evidence type="ECO:0000256" key="1">
    <source>
        <dbReference type="PROSITE-ProRule" id="PRU00285"/>
    </source>
</evidence>
<dbReference type="InterPro" id="IPR008978">
    <property type="entry name" value="HSP20-like_chaperone"/>
</dbReference>
<gene>
    <name evidence="4" type="ORF">LREN565_1916</name>
</gene>